<dbReference type="EMBL" id="LAZR01014251">
    <property type="protein sequence ID" value="KKM18297.1"/>
    <property type="molecule type" value="Genomic_DNA"/>
</dbReference>
<sequence>MAFSKEFQDECLARGEALRQAGIKLGKNCCITIVCYDEDDEHDFFIWTNGSLLTAGYVIVEGHDQAEENGPSEVVTAQ</sequence>
<accession>A0A0F9HT22</accession>
<reference evidence="1" key="1">
    <citation type="journal article" date="2015" name="Nature">
        <title>Complex archaea that bridge the gap between prokaryotes and eukaryotes.</title>
        <authorList>
            <person name="Spang A."/>
            <person name="Saw J.H."/>
            <person name="Jorgensen S.L."/>
            <person name="Zaremba-Niedzwiedzka K."/>
            <person name="Martijn J."/>
            <person name="Lind A.E."/>
            <person name="van Eijk R."/>
            <person name="Schleper C."/>
            <person name="Guy L."/>
            <person name="Ettema T.J."/>
        </authorList>
    </citation>
    <scope>NUCLEOTIDE SEQUENCE</scope>
</reference>
<organism evidence="1">
    <name type="scientific">marine sediment metagenome</name>
    <dbReference type="NCBI Taxonomy" id="412755"/>
    <lineage>
        <taxon>unclassified sequences</taxon>
        <taxon>metagenomes</taxon>
        <taxon>ecological metagenomes</taxon>
    </lineage>
</organism>
<gene>
    <name evidence="1" type="ORF">LCGC14_1667100</name>
</gene>
<name>A0A0F9HT22_9ZZZZ</name>
<proteinExistence type="predicted"/>
<comment type="caution">
    <text evidence="1">The sequence shown here is derived from an EMBL/GenBank/DDBJ whole genome shotgun (WGS) entry which is preliminary data.</text>
</comment>
<dbReference type="AlphaFoldDB" id="A0A0F9HT22"/>
<evidence type="ECO:0000313" key="1">
    <source>
        <dbReference type="EMBL" id="KKM18297.1"/>
    </source>
</evidence>
<protein>
    <submittedName>
        <fullName evidence="1">Uncharacterized protein</fullName>
    </submittedName>
</protein>